<comment type="similarity">
    <text evidence="2 11">Belongs to the peptidase C19 family.</text>
</comment>
<dbReference type="SUPFAM" id="SSF54001">
    <property type="entry name" value="Cysteine proteinases"/>
    <property type="match status" value="1"/>
</dbReference>
<dbReference type="GO" id="GO:0016579">
    <property type="term" value="P:protein deubiquitination"/>
    <property type="evidence" value="ECO:0007669"/>
    <property type="project" value="InterPro"/>
</dbReference>
<feature type="binding site" evidence="13">
    <location>
        <position position="186"/>
    </location>
    <ligand>
        <name>Zn(2+)</name>
        <dbReference type="ChEBI" id="CHEBI:29105"/>
    </ligand>
</feature>
<dbReference type="EMBL" id="LSSL01004214">
    <property type="protein sequence ID" value="OLY79649.1"/>
    <property type="molecule type" value="Genomic_DNA"/>
</dbReference>
<keyword evidence="6 14" id="KW-0863">Zinc-finger</keyword>
<keyword evidence="9 11" id="KW-0788">Thiol protease</keyword>
<dbReference type="InterPro" id="IPR015940">
    <property type="entry name" value="UBA"/>
</dbReference>
<dbReference type="InterPro" id="IPR013083">
    <property type="entry name" value="Znf_RING/FYVE/PHD"/>
</dbReference>
<evidence type="ECO:0000256" key="2">
    <source>
        <dbReference type="ARBA" id="ARBA00009085"/>
    </source>
</evidence>
<feature type="binding site" evidence="13">
    <location>
        <position position="203"/>
    </location>
    <ligand>
        <name>Zn(2+)</name>
        <dbReference type="ChEBI" id="CHEBI:29105"/>
    </ligand>
</feature>
<dbReference type="PROSITE" id="PS50271">
    <property type="entry name" value="ZF_UBP"/>
    <property type="match status" value="2"/>
</dbReference>
<dbReference type="InterPro" id="IPR001394">
    <property type="entry name" value="Peptidase_C19_UCH"/>
</dbReference>
<feature type="domain" description="UBP-type" evidence="17">
    <location>
        <begin position="159"/>
        <end position="268"/>
    </location>
</feature>
<dbReference type="PANTHER" id="PTHR21646">
    <property type="entry name" value="UBIQUITIN CARBOXYL-TERMINAL HYDROLASE"/>
    <property type="match status" value="1"/>
</dbReference>
<dbReference type="PANTHER" id="PTHR21646:SF10">
    <property type="entry name" value="UBIQUITIN CARBOXYL-TERMINAL HYDROLASE 14"/>
    <property type="match status" value="1"/>
</dbReference>
<dbReference type="Proteomes" id="UP000187455">
    <property type="component" value="Unassembled WGS sequence"/>
</dbReference>
<sequence length="781" mass="87439">MLANCSHILNAHVSIPNSNSLIFKDECTCCFDTDKFPGGIDVCLTCYNGGCVSDERNHSMLHNVKSGHPLCLNIQKIRKENSYEERSSKALKLEIIETSKEQVDQENYETIFKLKCLECKDFSEISPLPDNVDKAINAIKSALSASKKSEVHSWTKEVIECQHLLSLHQDPSKFLTDNDRNVCSQCDKTENLWLCLECGSVGCGRRQYDGSGGNNHAIDHFNTTGHIASVKLGTIEPNGTADVYCYLCDENRLDSNLHLHLKMLGIDVESQIKTEKGLSELELEQNLKLDFSMVSDDGKNLIPLYGSGLTGLINLGNSCYLSSAVISLFNLKDFHDDYSVDANDHFLQCQKPSRASCLTCQLFKLYDGLFSGRYSLEPSKSSSENHTIGVAPRMFKDAISTGDPEFSTMRQQDSFEFFQFMSKNIRVSEKSNLPGQDSMKMFDFYLMEKLKCTICNGVKYKKQISNSITLPILENNPENSANDLSFNLYQSFNEFCKDELIDGYSCPKCKKPTPALKSFKFNTFPDVLVIQMRRFKLVNWVPTKIDTPVSIDNTKEIVLDHFRDMGPLPDEEVLPEDEASNNNQEQIIDSEILSSLVSAGFPEDWCKYAILSSGGNSADNAMNWLLENIDRLSEPAPPLSSIPKTNSLEINSFDPSSVEMLVGMGFNQNQSIHALSQTDGDVERAVDYLFSHPEESGNSNQNIPLVSGGILEIDSKPAVYELSSFISHKGKSVHSGHYVAHLYKDDLSVPDTKWVLFNDDRVVAQPNPPIETAYVYLLSRK</sequence>
<protein>
    <recommendedName>
        <fullName evidence="11">Ubiquitin carboxyl-terminal hydrolase</fullName>
        <ecNumber evidence="11">3.4.19.12</ecNumber>
    </recommendedName>
</protein>
<dbReference type="InterPro" id="IPR050185">
    <property type="entry name" value="Ub_carboxyl-term_hydrolase"/>
</dbReference>
<dbReference type="SUPFAM" id="SSF57850">
    <property type="entry name" value="RING/U-box"/>
    <property type="match status" value="2"/>
</dbReference>
<evidence type="ECO:0000256" key="8">
    <source>
        <dbReference type="ARBA" id="ARBA00022801"/>
    </source>
</evidence>
<organism evidence="18 19">
    <name type="scientific">Smittium mucronatum</name>
    <dbReference type="NCBI Taxonomy" id="133383"/>
    <lineage>
        <taxon>Eukaryota</taxon>
        <taxon>Fungi</taxon>
        <taxon>Fungi incertae sedis</taxon>
        <taxon>Zoopagomycota</taxon>
        <taxon>Kickxellomycotina</taxon>
        <taxon>Harpellomycetes</taxon>
        <taxon>Harpellales</taxon>
        <taxon>Legeriomycetaceae</taxon>
        <taxon>Smittium</taxon>
    </lineage>
</organism>
<evidence type="ECO:0000256" key="7">
    <source>
        <dbReference type="ARBA" id="ARBA00022786"/>
    </source>
</evidence>
<feature type="active site" description="Proton acceptor" evidence="12">
    <location>
        <position position="737"/>
    </location>
</feature>
<dbReference type="SUPFAM" id="SSF46934">
    <property type="entry name" value="UBA-like"/>
    <property type="match status" value="1"/>
</dbReference>
<dbReference type="InterPro" id="IPR028889">
    <property type="entry name" value="USP"/>
</dbReference>
<dbReference type="Gene3D" id="3.30.40.10">
    <property type="entry name" value="Zinc/RING finger domain, C3HC4 (zinc finger)"/>
    <property type="match status" value="2"/>
</dbReference>
<dbReference type="InterPro" id="IPR041432">
    <property type="entry name" value="UBP13_Znf-UBP_var"/>
</dbReference>
<accession>A0A1R0GRY9</accession>
<dbReference type="AlphaFoldDB" id="A0A1R0GRY9"/>
<feature type="domain" description="UBP-type" evidence="17">
    <location>
        <begin position="3"/>
        <end position="114"/>
    </location>
</feature>
<keyword evidence="3 11" id="KW-0645">Protease</keyword>
<dbReference type="SMART" id="SM00290">
    <property type="entry name" value="ZnF_UBP"/>
    <property type="match status" value="2"/>
</dbReference>
<dbReference type="EC" id="3.4.19.12" evidence="11"/>
<dbReference type="OrthoDB" id="361536at2759"/>
<dbReference type="InterPro" id="IPR038765">
    <property type="entry name" value="Papain-like_cys_pep_sf"/>
</dbReference>
<evidence type="ECO:0000256" key="5">
    <source>
        <dbReference type="ARBA" id="ARBA00022737"/>
    </source>
</evidence>
<dbReference type="FunFam" id="3.30.40.10:FF:000396">
    <property type="entry name" value="Ubiquitin carboxyl-terminal hydrolase"/>
    <property type="match status" value="1"/>
</dbReference>
<reference evidence="18 19" key="1">
    <citation type="journal article" date="2016" name="Mol. Biol. Evol.">
        <title>Genome-Wide Survey of Gut Fungi (Harpellales) Reveals the First Horizontally Transferred Ubiquitin Gene from a Mosquito Host.</title>
        <authorList>
            <person name="Wang Y."/>
            <person name="White M.M."/>
            <person name="Kvist S."/>
            <person name="Moncalvo J.M."/>
        </authorList>
    </citation>
    <scope>NUCLEOTIDE SEQUENCE [LARGE SCALE GENOMIC DNA]</scope>
    <source>
        <strain evidence="18 19">ALG-7-W6</strain>
    </source>
</reference>
<evidence type="ECO:0000256" key="3">
    <source>
        <dbReference type="ARBA" id="ARBA00022670"/>
    </source>
</evidence>
<dbReference type="STRING" id="133383.A0A1R0GRY9"/>
<dbReference type="SMART" id="SM00165">
    <property type="entry name" value="UBA"/>
    <property type="match status" value="2"/>
</dbReference>
<gene>
    <name evidence="18" type="ORF">AYI68_g6277</name>
</gene>
<comment type="catalytic activity">
    <reaction evidence="1 11">
        <text>Thiol-dependent hydrolysis of ester, thioester, amide, peptide and isopeptide bonds formed by the C-terminal Gly of ubiquitin (a 76-residue protein attached to proteins as an intracellular targeting signal).</text>
        <dbReference type="EC" id="3.4.19.12"/>
    </reaction>
</comment>
<evidence type="ECO:0000256" key="12">
    <source>
        <dbReference type="PIRSR" id="PIRSR016308-1"/>
    </source>
</evidence>
<dbReference type="Pfam" id="PF00443">
    <property type="entry name" value="UCH"/>
    <property type="match status" value="1"/>
</dbReference>
<evidence type="ECO:0000256" key="13">
    <source>
        <dbReference type="PIRSR" id="PIRSR016308-3"/>
    </source>
</evidence>
<dbReference type="PROSITE" id="PS50235">
    <property type="entry name" value="USP_3"/>
    <property type="match status" value="1"/>
</dbReference>
<evidence type="ECO:0000256" key="4">
    <source>
        <dbReference type="ARBA" id="ARBA00022723"/>
    </source>
</evidence>
<keyword evidence="8 11" id="KW-0378">Hydrolase</keyword>
<evidence type="ECO:0000313" key="18">
    <source>
        <dbReference type="EMBL" id="OLY79649.1"/>
    </source>
</evidence>
<feature type="domain" description="UBA" evidence="15">
    <location>
        <begin position="587"/>
        <end position="628"/>
    </location>
</feature>
<evidence type="ECO:0000256" key="9">
    <source>
        <dbReference type="ARBA" id="ARBA00022807"/>
    </source>
</evidence>
<keyword evidence="5" id="KW-0677">Repeat</keyword>
<dbReference type="GO" id="GO:0006508">
    <property type="term" value="P:proteolysis"/>
    <property type="evidence" value="ECO:0007669"/>
    <property type="project" value="UniProtKB-KW"/>
</dbReference>
<keyword evidence="10 11" id="KW-0862">Zinc</keyword>
<dbReference type="Pfam" id="PF00627">
    <property type="entry name" value="UBA"/>
    <property type="match status" value="1"/>
</dbReference>
<dbReference type="PROSITE" id="PS00973">
    <property type="entry name" value="USP_2"/>
    <property type="match status" value="1"/>
</dbReference>
<dbReference type="PIRSF" id="PIRSF016308">
    <property type="entry name" value="UBP"/>
    <property type="match status" value="1"/>
</dbReference>
<keyword evidence="4 11" id="KW-0479">Metal-binding</keyword>
<evidence type="ECO:0000256" key="1">
    <source>
        <dbReference type="ARBA" id="ARBA00000707"/>
    </source>
</evidence>
<feature type="domain" description="UBA" evidence="15">
    <location>
        <begin position="652"/>
        <end position="692"/>
    </location>
</feature>
<dbReference type="Pfam" id="PF02148">
    <property type="entry name" value="zf-UBP"/>
    <property type="match status" value="1"/>
</dbReference>
<evidence type="ECO:0000259" key="17">
    <source>
        <dbReference type="PROSITE" id="PS50271"/>
    </source>
</evidence>
<dbReference type="InterPro" id="IPR018200">
    <property type="entry name" value="USP_CS"/>
</dbReference>
<dbReference type="Gene3D" id="1.10.8.10">
    <property type="entry name" value="DNA helicase RuvA subunit, C-terminal domain"/>
    <property type="match status" value="2"/>
</dbReference>
<evidence type="ECO:0000256" key="10">
    <source>
        <dbReference type="ARBA" id="ARBA00022833"/>
    </source>
</evidence>
<feature type="binding site" evidence="13">
    <location>
        <position position="183"/>
    </location>
    <ligand>
        <name>Zn(2+)</name>
        <dbReference type="ChEBI" id="CHEBI:29105"/>
    </ligand>
</feature>
<keyword evidence="7 11" id="KW-0833">Ubl conjugation pathway</keyword>
<dbReference type="PROSITE" id="PS50030">
    <property type="entry name" value="UBA"/>
    <property type="match status" value="2"/>
</dbReference>
<dbReference type="Gene3D" id="3.90.70.10">
    <property type="entry name" value="Cysteine proteinases"/>
    <property type="match status" value="1"/>
</dbReference>
<evidence type="ECO:0000256" key="11">
    <source>
        <dbReference type="PIRNR" id="PIRNR016308"/>
    </source>
</evidence>
<dbReference type="InterPro" id="IPR001607">
    <property type="entry name" value="Znf_UBP"/>
</dbReference>
<dbReference type="InterPro" id="IPR016652">
    <property type="entry name" value="Ubiquitinyl_hydrolase"/>
</dbReference>
<dbReference type="InterPro" id="IPR009060">
    <property type="entry name" value="UBA-like_sf"/>
</dbReference>
<evidence type="ECO:0000259" key="15">
    <source>
        <dbReference type="PROSITE" id="PS50030"/>
    </source>
</evidence>
<keyword evidence="19" id="KW-1185">Reference proteome</keyword>
<evidence type="ECO:0000256" key="6">
    <source>
        <dbReference type="ARBA" id="ARBA00022771"/>
    </source>
</evidence>
<dbReference type="Pfam" id="PF17807">
    <property type="entry name" value="zf-UBP_var"/>
    <property type="match status" value="1"/>
</dbReference>
<dbReference type="GO" id="GO:0008270">
    <property type="term" value="F:zinc ion binding"/>
    <property type="evidence" value="ECO:0007669"/>
    <property type="project" value="UniProtKB-UniRule"/>
</dbReference>
<proteinExistence type="inferred from homology"/>
<feature type="binding site" evidence="13">
    <location>
        <position position="216"/>
    </location>
    <ligand>
        <name>Zn(2+)</name>
        <dbReference type="ChEBI" id="CHEBI:29105"/>
    </ligand>
</feature>
<dbReference type="CDD" id="cd14386">
    <property type="entry name" value="UBA2_UBP5"/>
    <property type="match status" value="1"/>
</dbReference>
<evidence type="ECO:0000256" key="14">
    <source>
        <dbReference type="PROSITE-ProRule" id="PRU00502"/>
    </source>
</evidence>
<comment type="caution">
    <text evidence="18">The sequence shown here is derived from an EMBL/GenBank/DDBJ whole genome shotgun (WGS) entry which is preliminary data.</text>
</comment>
<dbReference type="GO" id="GO:0004843">
    <property type="term" value="F:cysteine-type deubiquitinase activity"/>
    <property type="evidence" value="ECO:0007669"/>
    <property type="project" value="UniProtKB-UniRule"/>
</dbReference>
<feature type="active site" description="Nucleophile" evidence="12">
    <location>
        <position position="319"/>
    </location>
</feature>
<evidence type="ECO:0000259" key="16">
    <source>
        <dbReference type="PROSITE" id="PS50235"/>
    </source>
</evidence>
<feature type="domain" description="USP" evidence="16">
    <location>
        <begin position="310"/>
        <end position="781"/>
    </location>
</feature>
<evidence type="ECO:0000313" key="19">
    <source>
        <dbReference type="Proteomes" id="UP000187455"/>
    </source>
</evidence>
<name>A0A1R0GRY9_9FUNG</name>